<dbReference type="PANTHER" id="PTHR38049:SF1">
    <property type="entry name" value="PROTEIN KINASE DOMAIN-CONTAINING PROTEIN"/>
    <property type="match status" value="1"/>
</dbReference>
<evidence type="ECO:0000313" key="4">
    <source>
        <dbReference type="Proteomes" id="UP001150879"/>
    </source>
</evidence>
<evidence type="ECO:0000313" key="3">
    <source>
        <dbReference type="EMBL" id="KAJ5188172.1"/>
    </source>
</evidence>
<keyword evidence="4" id="KW-1185">Reference proteome</keyword>
<feature type="region of interest" description="Disordered" evidence="1">
    <location>
        <begin position="211"/>
        <end position="236"/>
    </location>
</feature>
<gene>
    <name evidence="3" type="ORF">N7472_007186</name>
</gene>
<dbReference type="PANTHER" id="PTHR38049">
    <property type="entry name" value="RICIN B LECTIN DOMAIN-CONTAINING PROTEIN"/>
    <property type="match status" value="1"/>
</dbReference>
<organism evidence="3 4">
    <name type="scientific">Penicillium cf. griseofulvum</name>
    <dbReference type="NCBI Taxonomy" id="2972120"/>
    <lineage>
        <taxon>Eukaryota</taxon>
        <taxon>Fungi</taxon>
        <taxon>Dikarya</taxon>
        <taxon>Ascomycota</taxon>
        <taxon>Pezizomycotina</taxon>
        <taxon>Eurotiomycetes</taxon>
        <taxon>Eurotiomycetidae</taxon>
        <taxon>Eurotiales</taxon>
        <taxon>Aspergillaceae</taxon>
        <taxon>Penicillium</taxon>
    </lineage>
</organism>
<feature type="chain" id="PRO_5040820523" evidence="2">
    <location>
        <begin position="16"/>
        <end position="236"/>
    </location>
</feature>
<evidence type="ECO:0000256" key="2">
    <source>
        <dbReference type="SAM" id="SignalP"/>
    </source>
</evidence>
<proteinExistence type="predicted"/>
<dbReference type="AlphaFoldDB" id="A0A9W9J1Z4"/>
<dbReference type="OrthoDB" id="3928002at2759"/>
<accession>A0A9W9J1Z4</accession>
<sequence length="236" mass="26819">MIGLLAITAIPTVTGVSLASSEQRKANQRKEEARRMVKFNIVAECDGDTDDDRELNGMIVVVRDEKVYLADPDPTKRNLPAFTALAFYIEYPEPEELKYLKRERGFGLPTYVQDNPPLLNWIYADTETHELRYGNRSQSVEQLVEPWDWCKNEKIISLQGKQNAFIAVEEEEGEWALYYDRDGDELARVLEEQGLLDCAFVPLKLVRKVVEEKPPPPPPTAQPAAPQDQANGQSQK</sequence>
<dbReference type="EMBL" id="JAPQKP010000005">
    <property type="protein sequence ID" value="KAJ5188172.1"/>
    <property type="molecule type" value="Genomic_DNA"/>
</dbReference>
<dbReference type="Proteomes" id="UP001150879">
    <property type="component" value="Unassembled WGS sequence"/>
</dbReference>
<comment type="caution">
    <text evidence="3">The sequence shown here is derived from an EMBL/GenBank/DDBJ whole genome shotgun (WGS) entry which is preliminary data.</text>
</comment>
<reference evidence="3" key="2">
    <citation type="journal article" date="2023" name="IMA Fungus">
        <title>Comparative genomic study of the Penicillium genus elucidates a diverse pangenome and 15 lateral gene transfer events.</title>
        <authorList>
            <person name="Petersen C."/>
            <person name="Sorensen T."/>
            <person name="Nielsen M.R."/>
            <person name="Sondergaard T.E."/>
            <person name="Sorensen J.L."/>
            <person name="Fitzpatrick D.A."/>
            <person name="Frisvad J.C."/>
            <person name="Nielsen K.L."/>
        </authorList>
    </citation>
    <scope>NUCLEOTIDE SEQUENCE</scope>
    <source>
        <strain evidence="3">IBT 16849</strain>
    </source>
</reference>
<name>A0A9W9J1Z4_9EURO</name>
<evidence type="ECO:0000256" key="1">
    <source>
        <dbReference type="SAM" id="MobiDB-lite"/>
    </source>
</evidence>
<feature type="signal peptide" evidence="2">
    <location>
        <begin position="1"/>
        <end position="15"/>
    </location>
</feature>
<protein>
    <submittedName>
        <fullName evidence="3">Uncharacterized protein</fullName>
    </submittedName>
</protein>
<keyword evidence="2" id="KW-0732">Signal</keyword>
<reference evidence="3" key="1">
    <citation type="submission" date="2022-11" db="EMBL/GenBank/DDBJ databases">
        <authorList>
            <person name="Petersen C."/>
        </authorList>
    </citation>
    <scope>NUCLEOTIDE SEQUENCE</scope>
    <source>
        <strain evidence="3">IBT 16849</strain>
    </source>
</reference>